<evidence type="ECO:0000259" key="5">
    <source>
        <dbReference type="Pfam" id="PF09084"/>
    </source>
</evidence>
<dbReference type="PANTHER" id="PTHR30024">
    <property type="entry name" value="ALIPHATIC SULFONATES-BINDING PROTEIN-RELATED"/>
    <property type="match status" value="1"/>
</dbReference>
<evidence type="ECO:0000256" key="1">
    <source>
        <dbReference type="ARBA" id="ARBA00004418"/>
    </source>
</evidence>
<comment type="subcellular location">
    <subcellularLocation>
        <location evidence="1">Periplasm</location>
    </subcellularLocation>
</comment>
<dbReference type="Pfam" id="PF09084">
    <property type="entry name" value="NMT1"/>
    <property type="match status" value="1"/>
</dbReference>
<proteinExistence type="inferred from homology"/>
<reference evidence="6 7" key="1">
    <citation type="submission" date="2018-07" db="EMBL/GenBank/DDBJ databases">
        <authorList>
            <person name="Peeters C."/>
        </authorList>
    </citation>
    <scope>NUCLEOTIDE SEQUENCE [LARGE SCALE GENOMIC DNA]</scope>
    <source>
        <strain evidence="6 7">LMG 30378</strain>
    </source>
</reference>
<accession>A0A446C3C7</accession>
<dbReference type="GO" id="GO:0042597">
    <property type="term" value="C:periplasmic space"/>
    <property type="evidence" value="ECO:0007669"/>
    <property type="project" value="UniProtKB-SubCell"/>
</dbReference>
<dbReference type="PANTHER" id="PTHR30024:SF47">
    <property type="entry name" value="TAURINE-BINDING PERIPLASMIC PROTEIN"/>
    <property type="match status" value="1"/>
</dbReference>
<comment type="similarity">
    <text evidence="2">Belongs to the bacterial solute-binding protein SsuA/TauA family.</text>
</comment>
<gene>
    <name evidence="6" type="ORF">AVE30378_00120</name>
</gene>
<evidence type="ECO:0000313" key="6">
    <source>
        <dbReference type="EMBL" id="SSW62376.1"/>
    </source>
</evidence>
<feature type="chain" id="PRO_5019386542" description="SsuA/THI5-like domain-containing protein" evidence="4">
    <location>
        <begin position="25"/>
        <end position="322"/>
    </location>
</feature>
<name>A0A446C3C7_9BURK</name>
<dbReference type="AlphaFoldDB" id="A0A446C3C7"/>
<dbReference type="OrthoDB" id="286202at2"/>
<dbReference type="EMBL" id="UFQC01000001">
    <property type="protein sequence ID" value="SSW62376.1"/>
    <property type="molecule type" value="Genomic_DNA"/>
</dbReference>
<feature type="signal peptide" evidence="4">
    <location>
        <begin position="1"/>
        <end position="24"/>
    </location>
</feature>
<dbReference type="SUPFAM" id="SSF53850">
    <property type="entry name" value="Periplasmic binding protein-like II"/>
    <property type="match status" value="1"/>
</dbReference>
<dbReference type="Gene3D" id="3.40.190.10">
    <property type="entry name" value="Periplasmic binding protein-like II"/>
    <property type="match status" value="2"/>
</dbReference>
<evidence type="ECO:0000256" key="4">
    <source>
        <dbReference type="SAM" id="SignalP"/>
    </source>
</evidence>
<protein>
    <recommendedName>
        <fullName evidence="5">SsuA/THI5-like domain-containing protein</fullName>
    </recommendedName>
</protein>
<dbReference type="RefSeq" id="WP_129238835.1">
    <property type="nucleotide sequence ID" value="NZ_UFQC01000001.1"/>
</dbReference>
<evidence type="ECO:0000313" key="7">
    <source>
        <dbReference type="Proteomes" id="UP000289465"/>
    </source>
</evidence>
<evidence type="ECO:0000256" key="3">
    <source>
        <dbReference type="ARBA" id="ARBA00022729"/>
    </source>
</evidence>
<keyword evidence="3 4" id="KW-0732">Signal</keyword>
<organism evidence="6 7">
    <name type="scientific">Achromobacter veterisilvae</name>
    <dbReference type="NCBI Taxonomy" id="2069367"/>
    <lineage>
        <taxon>Bacteria</taxon>
        <taxon>Pseudomonadati</taxon>
        <taxon>Pseudomonadota</taxon>
        <taxon>Betaproteobacteria</taxon>
        <taxon>Burkholderiales</taxon>
        <taxon>Alcaligenaceae</taxon>
        <taxon>Achromobacter</taxon>
    </lineage>
</organism>
<feature type="domain" description="SsuA/THI5-like" evidence="5">
    <location>
        <begin position="40"/>
        <end position="246"/>
    </location>
</feature>
<dbReference type="InterPro" id="IPR015168">
    <property type="entry name" value="SsuA/THI5"/>
</dbReference>
<evidence type="ECO:0000256" key="2">
    <source>
        <dbReference type="ARBA" id="ARBA00010742"/>
    </source>
</evidence>
<dbReference type="Proteomes" id="UP000289465">
    <property type="component" value="Unassembled WGS sequence"/>
</dbReference>
<sequence length="322" mass="34060">MKAKLPLRLATAAIASLLSATAMANDKAVVSAAFKSVFYLPVYFAEEHGYFKEAGLDVRIDVASSSTNALAAVISKSADFSLHGPEWTAISFGRGAPVKVVGGTLNRLGVWLTCKQDFAFDGFKSLKGATIATGAMPTTSSSAFLKLVKNAGLDPKRDLNLLEVPLGNEIGPLSSGQADCAVLYEPGASQAQAQGYKVVSAFSREIGPYTFSAISTRQDIPAPVSQKFVSGIDRALKAIHKDPEAAVASGLKLFPNLDPAVVRASVRRLIDDGVFADSVAVPDQALKDALQTQIDLGNLDRIPQDPKWLDLGYAQQISGKAY</sequence>